<dbReference type="InterPro" id="IPR011990">
    <property type="entry name" value="TPR-like_helical_dom_sf"/>
</dbReference>
<dbReference type="Proteomes" id="UP001150569">
    <property type="component" value="Unassembled WGS sequence"/>
</dbReference>
<gene>
    <name evidence="3" type="ORF">IWQ60_008747</name>
</gene>
<accession>A0A9W7ZYV5</accession>
<evidence type="ECO:0000256" key="2">
    <source>
        <dbReference type="SAM" id="MobiDB-lite"/>
    </source>
</evidence>
<feature type="repeat" description="PPR" evidence="1">
    <location>
        <begin position="686"/>
        <end position="720"/>
    </location>
</feature>
<evidence type="ECO:0008006" key="5">
    <source>
        <dbReference type="Google" id="ProtNLM"/>
    </source>
</evidence>
<protein>
    <recommendedName>
        <fullName evidence="5">Pentacotripeptide-repeat region of PRORP domain-containing protein</fullName>
    </recommendedName>
</protein>
<dbReference type="GO" id="GO:0140053">
    <property type="term" value="P:mitochondrial gene expression"/>
    <property type="evidence" value="ECO:0007669"/>
    <property type="project" value="TreeGrafter"/>
</dbReference>
<feature type="repeat" description="PPR" evidence="1">
    <location>
        <begin position="480"/>
        <end position="514"/>
    </location>
</feature>
<keyword evidence="4" id="KW-1185">Reference proteome</keyword>
<dbReference type="EMBL" id="JANBPT010000675">
    <property type="protein sequence ID" value="KAJ1914610.1"/>
    <property type="molecule type" value="Genomic_DNA"/>
</dbReference>
<feature type="repeat" description="PPR" evidence="1">
    <location>
        <begin position="445"/>
        <end position="479"/>
    </location>
</feature>
<dbReference type="PROSITE" id="PS51375">
    <property type="entry name" value="PPR"/>
    <property type="match status" value="3"/>
</dbReference>
<comment type="caution">
    <text evidence="3">The sequence shown here is derived from an EMBL/GenBank/DDBJ whole genome shotgun (WGS) entry which is preliminary data.</text>
</comment>
<feature type="compositionally biased region" description="Basic and acidic residues" evidence="2">
    <location>
        <begin position="859"/>
        <end position="870"/>
    </location>
</feature>
<dbReference type="GO" id="GO:0005739">
    <property type="term" value="C:mitochondrion"/>
    <property type="evidence" value="ECO:0007669"/>
    <property type="project" value="TreeGrafter"/>
</dbReference>
<dbReference type="GO" id="GO:0003729">
    <property type="term" value="F:mRNA binding"/>
    <property type="evidence" value="ECO:0007669"/>
    <property type="project" value="TreeGrafter"/>
</dbReference>
<proteinExistence type="predicted"/>
<name>A0A9W7ZYV5_9FUNG</name>
<dbReference type="AlphaFoldDB" id="A0A9W7ZYV5"/>
<dbReference type="NCBIfam" id="TIGR00756">
    <property type="entry name" value="PPR"/>
    <property type="match status" value="2"/>
</dbReference>
<evidence type="ECO:0000313" key="4">
    <source>
        <dbReference type="Proteomes" id="UP001150569"/>
    </source>
</evidence>
<dbReference type="PANTHER" id="PTHR47938:SF35">
    <property type="entry name" value="PENTATRICOPEPTIDE REPEAT-CONTAINING PROTEIN 4, MITOCHONDRIAL-RELATED"/>
    <property type="match status" value="1"/>
</dbReference>
<feature type="region of interest" description="Disordered" evidence="2">
    <location>
        <begin position="859"/>
        <end position="881"/>
    </location>
</feature>
<dbReference type="InterPro" id="IPR002885">
    <property type="entry name" value="PPR_rpt"/>
</dbReference>
<dbReference type="OrthoDB" id="185373at2759"/>
<dbReference type="PANTHER" id="PTHR47938">
    <property type="entry name" value="RESPIRATORY COMPLEX I CHAPERONE (CIA84), PUTATIVE (AFU_ORTHOLOGUE AFUA_2G06020)-RELATED"/>
    <property type="match status" value="1"/>
</dbReference>
<evidence type="ECO:0000256" key="1">
    <source>
        <dbReference type="PROSITE-ProRule" id="PRU00708"/>
    </source>
</evidence>
<feature type="non-terminal residue" evidence="3">
    <location>
        <position position="1"/>
    </location>
</feature>
<dbReference type="Gene3D" id="1.25.40.10">
    <property type="entry name" value="Tetratricopeptide repeat domain"/>
    <property type="match status" value="4"/>
</dbReference>
<reference evidence="3" key="1">
    <citation type="submission" date="2022-07" db="EMBL/GenBank/DDBJ databases">
        <title>Phylogenomic reconstructions and comparative analyses of Kickxellomycotina fungi.</title>
        <authorList>
            <person name="Reynolds N.K."/>
            <person name="Stajich J.E."/>
            <person name="Barry K."/>
            <person name="Grigoriev I.V."/>
            <person name="Crous P."/>
            <person name="Smith M.E."/>
        </authorList>
    </citation>
    <scope>NUCLEOTIDE SEQUENCE</scope>
    <source>
        <strain evidence="3">RSA 861</strain>
    </source>
</reference>
<dbReference type="Pfam" id="PF01535">
    <property type="entry name" value="PPR"/>
    <property type="match status" value="2"/>
</dbReference>
<sequence>QPAEDATLVPPAYRTLRDHLYVGRPELAPILDCYRSLREQGRLDHLTLQDFTVVLEIVLAHVWSRAARTTGPTPQPRGASTRRWRGSAAERADLDMLCRDFMRYQAPVDALRRHTTPLPTAETLTVKTGLRHLAIALCYLDRVTEAMQLVEEQASADLTIAYRVVNTLLDTLTEHPEPQDGRDFLDRLPRYDVQPTRYTYGALLRLAQMCDGLESAELVLAQWETRSHLTPDFVFVSLFSAYVGRKRPAQARRWFDKVQERRPRLDMQDTSRLIAGLAQLGEIDRAFTYYERLAQQTTSPSLFVLDNLLNAALRADQPARVDQIYADVIRFGIKPDGFLLANLIRAYGQRPDGGAQLREVLARTERGGGDNRPIAVFNQLISLFAKQGDPQRAVEMYEHVRRKRSPQPNEHTYAIMLKLALDHPTGDLLHRVMTEVRTTPDLTWDRPIYSLMVRAHMQHGEVREARAVFDQMLAAGLEPDIFVYTHLVGGLCRNHEFDNALAVKASMFNGGVKPTYSIYRELVLAAIKLGRFDVVRSLVGELKAMGMSTDSSFYATIISGFLSSRRNDLAVATVEDCLRMDVPLDTAFYTAAVTTYARAGRMSDALGILNQLRTHLPTSPSTVKRNAQCNAAHPKGHHRVTGQLDAALISALLQGCQTPADARHVATLRALFVPPDAPPNLVARPDTLLYNLLIKAYRETGQPDAALAMWDTMINQGRLSPNNSTLVFMFETCAKYRRPEAVHAILARADERGLKLNSTATASLIRTWCVLRDAANATRLMTTAARQGIFLPTRKVLMAVYMVALLDRQRWESQCASLERWLANFYPQLFPEMARLKLVSPTTLESTLDDLLSNDGHEGLFEQQDPHDTESSSQERYLGAY</sequence>
<evidence type="ECO:0000313" key="3">
    <source>
        <dbReference type="EMBL" id="KAJ1914610.1"/>
    </source>
</evidence>
<dbReference type="Pfam" id="PF13041">
    <property type="entry name" value="PPR_2"/>
    <property type="match status" value="1"/>
</dbReference>
<organism evidence="3 4">
    <name type="scientific">Tieghemiomyces parasiticus</name>
    <dbReference type="NCBI Taxonomy" id="78921"/>
    <lineage>
        <taxon>Eukaryota</taxon>
        <taxon>Fungi</taxon>
        <taxon>Fungi incertae sedis</taxon>
        <taxon>Zoopagomycota</taxon>
        <taxon>Kickxellomycotina</taxon>
        <taxon>Dimargaritomycetes</taxon>
        <taxon>Dimargaritales</taxon>
        <taxon>Dimargaritaceae</taxon>
        <taxon>Tieghemiomyces</taxon>
    </lineage>
</organism>